<dbReference type="PRINTS" id="PR00412">
    <property type="entry name" value="EPOXHYDRLASE"/>
</dbReference>
<dbReference type="InterPro" id="IPR000639">
    <property type="entry name" value="Epox_hydrolase-like"/>
</dbReference>
<dbReference type="GO" id="GO:0016787">
    <property type="term" value="F:hydrolase activity"/>
    <property type="evidence" value="ECO:0007669"/>
    <property type="project" value="UniProtKB-KW"/>
</dbReference>
<dbReference type="SUPFAM" id="SSF53474">
    <property type="entry name" value="alpha/beta-Hydrolases"/>
    <property type="match status" value="1"/>
</dbReference>
<dbReference type="Pfam" id="PF12697">
    <property type="entry name" value="Abhydrolase_6"/>
    <property type="match status" value="1"/>
</dbReference>
<sequence length="276" mass="30430">MPYFTANGVRLYYEDSQEGQTASPAETLVFSHGLLWSGHMFHKQVAALRSQYRIITYDHRGQGRSEITADGYDMDTLYQDAVALIEGLSLGRVHFAGLSMGGFIGMRLAARRPDLLRSLLLLETSAEGEPLENVGKYRTLCTVVNWLGTWAVAGPVMKIMFGQTFLNDPARADERLYWTKQLRQNKRSITRAVNGVIDRNPILPELGQVTAPTLVVVGDEDVATRPPKAQRIHEAIAGSQLVIVPRAGHSSSVEEPEAVTHAIRSFLESVGPDGSR</sequence>
<keyword evidence="2" id="KW-0378">Hydrolase</keyword>
<dbReference type="Proteomes" id="UP000290407">
    <property type="component" value="Unassembled WGS sequence"/>
</dbReference>
<dbReference type="PRINTS" id="PR00111">
    <property type="entry name" value="ABHYDROLASE"/>
</dbReference>
<organism evidence="2 3">
    <name type="scientific">Spirosoma sordidisoli</name>
    <dbReference type="NCBI Taxonomy" id="2502893"/>
    <lineage>
        <taxon>Bacteria</taxon>
        <taxon>Pseudomonadati</taxon>
        <taxon>Bacteroidota</taxon>
        <taxon>Cytophagia</taxon>
        <taxon>Cytophagales</taxon>
        <taxon>Cytophagaceae</taxon>
        <taxon>Spirosoma</taxon>
    </lineage>
</organism>
<proteinExistence type="predicted"/>
<name>A0A4V1RVC4_9BACT</name>
<dbReference type="AlphaFoldDB" id="A0A4V1RVC4"/>
<dbReference type="EMBL" id="SBLB01000017">
    <property type="protein sequence ID" value="RYC66278.1"/>
    <property type="molecule type" value="Genomic_DNA"/>
</dbReference>
<accession>A0A4V1RVC4</accession>
<gene>
    <name evidence="2" type="ORF">EQG79_30385</name>
</gene>
<comment type="caution">
    <text evidence="2">The sequence shown here is derived from an EMBL/GenBank/DDBJ whole genome shotgun (WGS) entry which is preliminary data.</text>
</comment>
<protein>
    <submittedName>
        <fullName evidence="2">Alpha/beta fold hydrolase</fullName>
    </submittedName>
</protein>
<evidence type="ECO:0000313" key="2">
    <source>
        <dbReference type="EMBL" id="RYC66278.1"/>
    </source>
</evidence>
<dbReference type="PANTHER" id="PTHR43798">
    <property type="entry name" value="MONOACYLGLYCEROL LIPASE"/>
    <property type="match status" value="1"/>
</dbReference>
<feature type="domain" description="AB hydrolase-1" evidence="1">
    <location>
        <begin position="28"/>
        <end position="260"/>
    </location>
</feature>
<dbReference type="Gene3D" id="3.40.50.1820">
    <property type="entry name" value="alpha/beta hydrolase"/>
    <property type="match status" value="1"/>
</dbReference>
<evidence type="ECO:0000313" key="3">
    <source>
        <dbReference type="Proteomes" id="UP000290407"/>
    </source>
</evidence>
<dbReference type="InterPro" id="IPR029058">
    <property type="entry name" value="AB_hydrolase_fold"/>
</dbReference>
<dbReference type="InterPro" id="IPR000073">
    <property type="entry name" value="AB_hydrolase_1"/>
</dbReference>
<keyword evidence="3" id="KW-1185">Reference proteome</keyword>
<dbReference type="RefSeq" id="WP_129606968.1">
    <property type="nucleotide sequence ID" value="NZ_SBLB01000017.1"/>
</dbReference>
<reference evidence="2 3" key="1">
    <citation type="submission" date="2019-01" db="EMBL/GenBank/DDBJ databases">
        <title>Spirosoma flava sp. nov., a propanil-degrading bacterium isolated from herbicide-contaminated soil.</title>
        <authorList>
            <person name="Zhang L."/>
            <person name="Jiang J.-D."/>
        </authorList>
    </citation>
    <scope>NUCLEOTIDE SEQUENCE [LARGE SCALE GENOMIC DNA]</scope>
    <source>
        <strain evidence="2 3">TY50</strain>
    </source>
</reference>
<dbReference type="PANTHER" id="PTHR43798:SF29">
    <property type="entry name" value="AB HYDROLASE-1 DOMAIN-CONTAINING PROTEIN"/>
    <property type="match status" value="1"/>
</dbReference>
<dbReference type="InterPro" id="IPR050266">
    <property type="entry name" value="AB_hydrolase_sf"/>
</dbReference>
<evidence type="ECO:0000259" key="1">
    <source>
        <dbReference type="Pfam" id="PF12697"/>
    </source>
</evidence>